<dbReference type="InterPro" id="IPR021858">
    <property type="entry name" value="Fun_TF"/>
</dbReference>
<dbReference type="SUPFAM" id="SSF57701">
    <property type="entry name" value="Zn2/Cys6 DNA-binding domain"/>
    <property type="match status" value="1"/>
</dbReference>
<keyword evidence="1" id="KW-0479">Metal-binding</keyword>
<evidence type="ECO:0000256" key="3">
    <source>
        <dbReference type="ARBA" id="ARBA00023015"/>
    </source>
</evidence>
<evidence type="ECO:0000256" key="7">
    <source>
        <dbReference type="SAM" id="MobiDB-lite"/>
    </source>
</evidence>
<protein>
    <recommendedName>
        <fullName evidence="8">Zn(2)-C6 fungal-type domain-containing protein</fullName>
    </recommendedName>
</protein>
<keyword evidence="3" id="KW-0805">Transcription regulation</keyword>
<evidence type="ECO:0000313" key="9">
    <source>
        <dbReference type="EMBL" id="KAH6883833.1"/>
    </source>
</evidence>
<evidence type="ECO:0000256" key="2">
    <source>
        <dbReference type="ARBA" id="ARBA00022833"/>
    </source>
</evidence>
<keyword evidence="10" id="KW-1185">Reference proteome</keyword>
<dbReference type="CDD" id="cd00067">
    <property type="entry name" value="GAL4"/>
    <property type="match status" value="1"/>
</dbReference>
<dbReference type="Pfam" id="PF11951">
    <property type="entry name" value="Fungal_trans_2"/>
    <property type="match status" value="1"/>
</dbReference>
<gene>
    <name evidence="9" type="ORF">B0T10DRAFT_136667</name>
</gene>
<dbReference type="PANTHER" id="PTHR36206:SF12">
    <property type="entry name" value="ASPERCRYPTIN BIOSYNTHESIS CLUSTER-SPECIFIC TRANSCRIPTION REGULATOR ATNN-RELATED"/>
    <property type="match status" value="1"/>
</dbReference>
<keyword evidence="6" id="KW-0539">Nucleus</keyword>
<evidence type="ECO:0000259" key="8">
    <source>
        <dbReference type="PROSITE" id="PS50048"/>
    </source>
</evidence>
<dbReference type="Pfam" id="PF00172">
    <property type="entry name" value="Zn_clus"/>
    <property type="match status" value="1"/>
</dbReference>
<reference evidence="9 10" key="1">
    <citation type="journal article" date="2021" name="Nat. Commun.">
        <title>Genetic determinants of endophytism in the Arabidopsis root mycobiome.</title>
        <authorList>
            <person name="Mesny F."/>
            <person name="Miyauchi S."/>
            <person name="Thiergart T."/>
            <person name="Pickel B."/>
            <person name="Atanasova L."/>
            <person name="Karlsson M."/>
            <person name="Huettel B."/>
            <person name="Barry K.W."/>
            <person name="Haridas S."/>
            <person name="Chen C."/>
            <person name="Bauer D."/>
            <person name="Andreopoulos W."/>
            <person name="Pangilinan J."/>
            <person name="LaButti K."/>
            <person name="Riley R."/>
            <person name="Lipzen A."/>
            <person name="Clum A."/>
            <person name="Drula E."/>
            <person name="Henrissat B."/>
            <person name="Kohler A."/>
            <person name="Grigoriev I.V."/>
            <person name="Martin F.M."/>
            <person name="Hacquard S."/>
        </authorList>
    </citation>
    <scope>NUCLEOTIDE SEQUENCE [LARGE SCALE GENOMIC DNA]</scope>
    <source>
        <strain evidence="9 10">MPI-CAGE-CH-0241</strain>
    </source>
</reference>
<organism evidence="9 10">
    <name type="scientific">Thelonectria olida</name>
    <dbReference type="NCBI Taxonomy" id="1576542"/>
    <lineage>
        <taxon>Eukaryota</taxon>
        <taxon>Fungi</taxon>
        <taxon>Dikarya</taxon>
        <taxon>Ascomycota</taxon>
        <taxon>Pezizomycotina</taxon>
        <taxon>Sordariomycetes</taxon>
        <taxon>Hypocreomycetidae</taxon>
        <taxon>Hypocreales</taxon>
        <taxon>Nectriaceae</taxon>
        <taxon>Thelonectria</taxon>
    </lineage>
</organism>
<dbReference type="Proteomes" id="UP000777438">
    <property type="component" value="Unassembled WGS sequence"/>
</dbReference>
<dbReference type="InterPro" id="IPR001138">
    <property type="entry name" value="Zn2Cys6_DnaBD"/>
</dbReference>
<dbReference type="OrthoDB" id="2593732at2759"/>
<dbReference type="Gene3D" id="4.10.240.10">
    <property type="entry name" value="Zn(2)-C6 fungal-type DNA-binding domain"/>
    <property type="match status" value="1"/>
</dbReference>
<dbReference type="PANTHER" id="PTHR36206">
    <property type="entry name" value="ASPERCRYPTIN BIOSYNTHESIS CLUSTER-SPECIFIC TRANSCRIPTION REGULATOR ATNN-RELATED"/>
    <property type="match status" value="1"/>
</dbReference>
<dbReference type="PROSITE" id="PS50048">
    <property type="entry name" value="ZN2_CY6_FUNGAL_2"/>
    <property type="match status" value="1"/>
</dbReference>
<keyword evidence="5" id="KW-0804">Transcription</keyword>
<evidence type="ECO:0000256" key="4">
    <source>
        <dbReference type="ARBA" id="ARBA00023125"/>
    </source>
</evidence>
<dbReference type="SMART" id="SM00066">
    <property type="entry name" value="GAL4"/>
    <property type="match status" value="1"/>
</dbReference>
<feature type="region of interest" description="Disordered" evidence="7">
    <location>
        <begin position="536"/>
        <end position="564"/>
    </location>
</feature>
<evidence type="ECO:0000256" key="6">
    <source>
        <dbReference type="ARBA" id="ARBA00023242"/>
    </source>
</evidence>
<keyword evidence="2" id="KW-0862">Zinc</keyword>
<comment type="caution">
    <text evidence="9">The sequence shown here is derived from an EMBL/GenBank/DDBJ whole genome shotgun (WGS) entry which is preliminary data.</text>
</comment>
<dbReference type="GO" id="GO:0008270">
    <property type="term" value="F:zinc ion binding"/>
    <property type="evidence" value="ECO:0007669"/>
    <property type="project" value="InterPro"/>
</dbReference>
<keyword evidence="4" id="KW-0238">DNA-binding</keyword>
<dbReference type="AlphaFoldDB" id="A0A9P8VY90"/>
<evidence type="ECO:0000313" key="10">
    <source>
        <dbReference type="Proteomes" id="UP000777438"/>
    </source>
</evidence>
<proteinExistence type="predicted"/>
<dbReference type="EMBL" id="JAGPYM010000022">
    <property type="protein sequence ID" value="KAH6883833.1"/>
    <property type="molecule type" value="Genomic_DNA"/>
</dbReference>
<dbReference type="PROSITE" id="PS00463">
    <property type="entry name" value="ZN2_CY6_FUNGAL_1"/>
    <property type="match status" value="1"/>
</dbReference>
<evidence type="ECO:0000256" key="5">
    <source>
        <dbReference type="ARBA" id="ARBA00023163"/>
    </source>
</evidence>
<sequence length="564" mass="63159">MMEHSAKSARTSKPKVRTGCITCKVRRVKCDELRPACDRCTSTGRKCDGYVSASTPVAGPGRPVRLSRLASREARAQEFFYHETVPQLSGFFGRPFWNTVLQFSLTESSIRHASVALATLHEEHSTPASLITKQKDSLKFAMQSYNRAISTILRTASDPTSMPLVVVASIVFTCFECLWGDPKSAATHVTSGIGLLKMLRDKSGEPVGSWGQHYQSFKLAFVETHLAPVLCTLSLCVAEFGFPAELYLNPVDINGCPVFDQPFQELSQARVGLIDIITAAVRVSQDGSSSSQAGKAARLRTTLDCWKMRFDNLVQRREPFWGDQDRSAANLVRVMWHSTAVGLSVGPVADETAWDSHTRAFEEIIRLVESLIVRHEDLQGSPRFHFEMGVISPLHLVAWKCRWPHLRRKGLALLLSSSRRECLYDAKLYHAVFSRIMAIEEAHFNQQLTEKPDHYDLPPEQARIHHFACEPLSSRADGVYSLKLYSRSNWPDSTWYLRTEHLRLDASLGRHDGDSSSPTPTLARLPVVNLFRTGPAPIIPSERREPQVSIQPFGDTPDDQSDPF</sequence>
<accession>A0A9P8VY90</accession>
<feature type="domain" description="Zn(2)-C6 fungal-type" evidence="8">
    <location>
        <begin position="19"/>
        <end position="47"/>
    </location>
</feature>
<dbReference type="GO" id="GO:0003677">
    <property type="term" value="F:DNA binding"/>
    <property type="evidence" value="ECO:0007669"/>
    <property type="project" value="UniProtKB-KW"/>
</dbReference>
<dbReference type="GO" id="GO:0000981">
    <property type="term" value="F:DNA-binding transcription factor activity, RNA polymerase II-specific"/>
    <property type="evidence" value="ECO:0007669"/>
    <property type="project" value="InterPro"/>
</dbReference>
<dbReference type="InterPro" id="IPR036864">
    <property type="entry name" value="Zn2-C6_fun-type_DNA-bd_sf"/>
</dbReference>
<name>A0A9P8VY90_9HYPO</name>
<dbReference type="InterPro" id="IPR052360">
    <property type="entry name" value="Transcr_Regulatory_Proteins"/>
</dbReference>
<evidence type="ECO:0000256" key="1">
    <source>
        <dbReference type="ARBA" id="ARBA00022723"/>
    </source>
</evidence>